<dbReference type="Proteomes" id="UP000663918">
    <property type="component" value="Chromosome"/>
</dbReference>
<sequence length="130" mass="13606">MSRIAITAALIAASVFAGAATAQSSNAIDPTATSFTGWVKVTGGEFELYSEQRSLALPFSRPCVSGALPRDLQRSSADISGQKVTFTGKAVAWADRDSPTSLGYEGSRITNECRGDYVIAADSVRVLRGG</sequence>
<proteinExistence type="predicted"/>
<feature type="chain" id="PRO_5037698867" description="Beta/Gamma crystallin" evidence="1">
    <location>
        <begin position="20"/>
        <end position="130"/>
    </location>
</feature>
<evidence type="ECO:0000313" key="2">
    <source>
        <dbReference type="EMBL" id="QTC89786.1"/>
    </source>
</evidence>
<accession>A0A975GUD3</accession>
<evidence type="ECO:0000256" key="1">
    <source>
        <dbReference type="SAM" id="SignalP"/>
    </source>
</evidence>
<keyword evidence="3" id="KW-1185">Reference proteome</keyword>
<dbReference type="EMBL" id="CP062222">
    <property type="protein sequence ID" value="QTC89786.1"/>
    <property type="molecule type" value="Genomic_DNA"/>
</dbReference>
<keyword evidence="1" id="KW-0732">Signal</keyword>
<protein>
    <recommendedName>
        <fullName evidence="4">Beta/Gamma crystallin</fullName>
    </recommendedName>
</protein>
<feature type="signal peptide" evidence="1">
    <location>
        <begin position="1"/>
        <end position="19"/>
    </location>
</feature>
<dbReference type="RefSeq" id="WP_207868046.1">
    <property type="nucleotide sequence ID" value="NZ_CP062222.1"/>
</dbReference>
<dbReference type="AlphaFoldDB" id="A0A975GUD3"/>
<name>A0A975GUD3_9CAUL</name>
<gene>
    <name evidence="2" type="ORF">IFJ75_10730</name>
</gene>
<evidence type="ECO:0008006" key="4">
    <source>
        <dbReference type="Google" id="ProtNLM"/>
    </source>
</evidence>
<dbReference type="KEGG" id="bgoe:IFJ75_10730"/>
<reference evidence="2" key="1">
    <citation type="submission" date="2020-09" db="EMBL/GenBank/DDBJ databases">
        <title>Brevundimonas sp. LVF2 isolated from a puddle in Goettingen, Germany.</title>
        <authorList>
            <person name="Friedrich I."/>
            <person name="Klassen A."/>
            <person name="Hannes N."/>
            <person name="Schneider D."/>
            <person name="Hertel R."/>
            <person name="Daniel R."/>
        </authorList>
    </citation>
    <scope>NUCLEOTIDE SEQUENCE</scope>
    <source>
        <strain evidence="2">LVF2</strain>
    </source>
</reference>
<organism evidence="2 3">
    <name type="scientific">Brevundimonas goettingensis</name>
    <dbReference type="NCBI Taxonomy" id="2774190"/>
    <lineage>
        <taxon>Bacteria</taxon>
        <taxon>Pseudomonadati</taxon>
        <taxon>Pseudomonadota</taxon>
        <taxon>Alphaproteobacteria</taxon>
        <taxon>Caulobacterales</taxon>
        <taxon>Caulobacteraceae</taxon>
        <taxon>Brevundimonas</taxon>
    </lineage>
</organism>
<evidence type="ECO:0000313" key="3">
    <source>
        <dbReference type="Proteomes" id="UP000663918"/>
    </source>
</evidence>